<keyword evidence="2" id="KW-0812">Transmembrane</keyword>
<feature type="region of interest" description="Disordered" evidence="1">
    <location>
        <begin position="171"/>
        <end position="191"/>
    </location>
</feature>
<feature type="domain" description="DUF2062" evidence="3">
    <location>
        <begin position="18"/>
        <end position="169"/>
    </location>
</feature>
<dbReference type="Pfam" id="PF09835">
    <property type="entry name" value="DUF2062"/>
    <property type="match status" value="1"/>
</dbReference>
<name>A0A2R4BPI5_THAAR</name>
<sequence length="191" mass="21259">MLERFLPSHDAIKRSRLLRWLGPRIHDPLLWHINRRTVARGVAMGVFFGLMIPIAQIPAAAMASLLLRGNLWIAAVSTLISNPLTYGPLYYLAYRLGAGVIGTRTPPDLTPSDIEAPVRMIDSLAQAWVWVTGIGQPLLVGMLIMAVTGATLGYWGTQLFWRIKVANKRRHARRNRQSRPKVIPPGPLGSR</sequence>
<keyword evidence="2" id="KW-1133">Transmembrane helix</keyword>
<keyword evidence="2" id="KW-0472">Membrane</keyword>
<gene>
    <name evidence="4" type="ORF">Tharo_2354</name>
</gene>
<dbReference type="AlphaFoldDB" id="A0A2R4BPI5"/>
<keyword evidence="5" id="KW-1185">Reference proteome</keyword>
<dbReference type="InterPro" id="IPR018639">
    <property type="entry name" value="DUF2062"/>
</dbReference>
<organism evidence="4 5">
    <name type="scientific">Thauera aromatica K172</name>
    <dbReference type="NCBI Taxonomy" id="44139"/>
    <lineage>
        <taxon>Bacteria</taxon>
        <taxon>Pseudomonadati</taxon>
        <taxon>Pseudomonadota</taxon>
        <taxon>Betaproteobacteria</taxon>
        <taxon>Rhodocyclales</taxon>
        <taxon>Zoogloeaceae</taxon>
        <taxon>Thauera</taxon>
    </lineage>
</organism>
<dbReference type="RefSeq" id="WP_107221393.1">
    <property type="nucleotide sequence ID" value="NZ_CP028339.1"/>
</dbReference>
<dbReference type="Proteomes" id="UP000241885">
    <property type="component" value="Chromosome"/>
</dbReference>
<dbReference type="EMBL" id="CP028339">
    <property type="protein sequence ID" value="AVR89251.1"/>
    <property type="molecule type" value="Genomic_DNA"/>
</dbReference>
<feature type="transmembrane region" description="Helical" evidence="2">
    <location>
        <begin position="71"/>
        <end position="93"/>
    </location>
</feature>
<evidence type="ECO:0000313" key="4">
    <source>
        <dbReference type="EMBL" id="AVR89251.1"/>
    </source>
</evidence>
<dbReference type="PANTHER" id="PTHR40547:SF1">
    <property type="entry name" value="SLL0298 PROTEIN"/>
    <property type="match status" value="1"/>
</dbReference>
<evidence type="ECO:0000313" key="5">
    <source>
        <dbReference type="Proteomes" id="UP000241885"/>
    </source>
</evidence>
<evidence type="ECO:0000256" key="2">
    <source>
        <dbReference type="SAM" id="Phobius"/>
    </source>
</evidence>
<reference evidence="4 5" key="1">
    <citation type="submission" date="2018-03" db="EMBL/GenBank/DDBJ databases">
        <title>Complete genome sequence of Thauera aromatica, a model organism for studying aromatic compound degradation under denitrifying conditions.</title>
        <authorList>
            <person name="Lo H.-Y."/>
            <person name="Goris T."/>
            <person name="Boll M."/>
            <person name="Mueller J.A."/>
        </authorList>
    </citation>
    <scope>NUCLEOTIDE SEQUENCE [LARGE SCALE GENOMIC DNA]</scope>
    <source>
        <strain evidence="4 5">K172</strain>
    </source>
</reference>
<dbReference type="OrthoDB" id="5296274at2"/>
<feature type="compositionally biased region" description="Pro residues" evidence="1">
    <location>
        <begin position="182"/>
        <end position="191"/>
    </location>
</feature>
<evidence type="ECO:0000259" key="3">
    <source>
        <dbReference type="Pfam" id="PF09835"/>
    </source>
</evidence>
<protein>
    <recommendedName>
        <fullName evidence="3">DUF2062 domain-containing protein</fullName>
    </recommendedName>
</protein>
<dbReference type="PANTHER" id="PTHR40547">
    <property type="entry name" value="SLL0298 PROTEIN"/>
    <property type="match status" value="1"/>
</dbReference>
<proteinExistence type="predicted"/>
<feature type="transmembrane region" description="Helical" evidence="2">
    <location>
        <begin position="138"/>
        <end position="161"/>
    </location>
</feature>
<feature type="transmembrane region" description="Helical" evidence="2">
    <location>
        <begin position="38"/>
        <end position="59"/>
    </location>
</feature>
<accession>A0A2R4BPI5</accession>
<dbReference type="KEGG" id="tak:Tharo_2354"/>
<evidence type="ECO:0000256" key="1">
    <source>
        <dbReference type="SAM" id="MobiDB-lite"/>
    </source>
</evidence>